<dbReference type="Pfam" id="PF23955">
    <property type="entry name" value="DUF7284"/>
    <property type="match status" value="1"/>
</dbReference>
<gene>
    <name evidence="2" type="ordered locus">Mzhil_1409</name>
</gene>
<dbReference type="EMBL" id="CP002101">
    <property type="protein sequence ID" value="AEH61253.1"/>
    <property type="molecule type" value="Genomic_DNA"/>
</dbReference>
<keyword evidence="3" id="KW-1185">Reference proteome</keyword>
<accession>F7XNQ2</accession>
<evidence type="ECO:0000256" key="1">
    <source>
        <dbReference type="SAM" id="Phobius"/>
    </source>
</evidence>
<dbReference type="Proteomes" id="UP000006622">
    <property type="component" value="Chromosome"/>
</dbReference>
<reference evidence="2" key="1">
    <citation type="submission" date="2010-07" db="EMBL/GenBank/DDBJ databases">
        <title>The complete genome of Methanosalsum zhilinae DSM 4017.</title>
        <authorList>
            <consortium name="US DOE Joint Genome Institute (JGI-PGF)"/>
            <person name="Lucas S."/>
            <person name="Copeland A."/>
            <person name="Lapidus A."/>
            <person name="Glavina del Rio T."/>
            <person name="Dalin E."/>
            <person name="Tice H."/>
            <person name="Bruce D."/>
            <person name="Goodwin L."/>
            <person name="Pitluck S."/>
            <person name="Kyrpides N."/>
            <person name="Mavromatis K."/>
            <person name="Ovchinnikova G."/>
            <person name="Daligault H."/>
            <person name="Detter J.C."/>
            <person name="Han C."/>
            <person name="Tapia R."/>
            <person name="Larimer F."/>
            <person name="Land M."/>
            <person name="Hauser L."/>
            <person name="Markowitz V."/>
            <person name="Cheng J.-F."/>
            <person name="Hugenholtz P."/>
            <person name="Woyke T."/>
            <person name="Wu D."/>
            <person name="Spring S."/>
            <person name="Schueler E."/>
            <person name="Brambilla E."/>
            <person name="Klenk H.-P."/>
            <person name="Eisen J.A."/>
        </authorList>
    </citation>
    <scope>NUCLEOTIDE SEQUENCE</scope>
    <source>
        <strain evidence="2">DSM 4017</strain>
    </source>
</reference>
<dbReference type="InterPro" id="IPR055708">
    <property type="entry name" value="DUF7284"/>
</dbReference>
<dbReference type="KEGG" id="mzh:Mzhil_1409"/>
<protein>
    <submittedName>
        <fullName evidence="2">Uncharacterized protein</fullName>
    </submittedName>
</protein>
<name>F7XNQ2_METZD</name>
<dbReference type="HOGENOM" id="CLU_629488_0_0_2"/>
<evidence type="ECO:0000313" key="2">
    <source>
        <dbReference type="EMBL" id="AEH61253.1"/>
    </source>
</evidence>
<keyword evidence="1" id="KW-0472">Membrane</keyword>
<feature type="transmembrane region" description="Helical" evidence="1">
    <location>
        <begin position="38"/>
        <end position="59"/>
    </location>
</feature>
<evidence type="ECO:0000313" key="3">
    <source>
        <dbReference type="Proteomes" id="UP000006622"/>
    </source>
</evidence>
<keyword evidence="1" id="KW-1133">Transmembrane helix</keyword>
<dbReference type="AlphaFoldDB" id="F7XNQ2"/>
<keyword evidence="1" id="KW-0812">Transmembrane</keyword>
<proteinExistence type="predicted"/>
<sequence>MRKTKHDICSHLLCRMIKNNATTIFSLFRDRKGISTTLDALLFLVMVSISAALLMPVAMTDSQYRAAEHTSIEDMSKHLLRSLISSTVDDFEYYHYIDSTGMHHEDLGDHDELDMLFKKRYIHLKPADILAEAVIFQLKVKGHEDEDPIYVRAGGEDHLIRTEKVIDSYLHSRLGRSYNYRLEVNWYPVTGTDISSSFTIGNMNPPDAIVQKSRIALPYDFSVSYNTIASPLNDSILENTMNRTYDEQKEILYHAFIEGIKAGSMEIARKISGIKYPAPDNERKMNSIFIKHVSSPYHLDYNRNIEENNTPAIPHKEYPFNIAQNKEFEDLLCDIISSTAIHNSRKDINSTIETILEAEDIESAKLTRDRQMENIFHIFNQGGAEVILMLW</sequence>
<dbReference type="STRING" id="679901.Mzhil_1409"/>
<organism evidence="2 3">
    <name type="scientific">Methanosalsum zhilinae (strain DSM 4017 / NBRC 107636 / OCM 62 / WeN5)</name>
    <name type="common">Methanohalophilus zhilinae</name>
    <dbReference type="NCBI Taxonomy" id="679901"/>
    <lineage>
        <taxon>Archaea</taxon>
        <taxon>Methanobacteriati</taxon>
        <taxon>Methanobacteriota</taxon>
        <taxon>Stenosarchaea group</taxon>
        <taxon>Methanomicrobia</taxon>
        <taxon>Methanosarcinales</taxon>
        <taxon>Methanosarcinaceae</taxon>
        <taxon>Methanosalsum</taxon>
    </lineage>
</organism>